<dbReference type="Pfam" id="PF00096">
    <property type="entry name" value="zf-C2H2"/>
    <property type="match status" value="6"/>
</dbReference>
<dbReference type="InterPro" id="IPR036236">
    <property type="entry name" value="Znf_C2H2_sf"/>
</dbReference>
<feature type="domain" description="C2H2-type" evidence="7">
    <location>
        <begin position="356"/>
        <end position="378"/>
    </location>
</feature>
<accession>A0ABM5G9B7</accession>
<dbReference type="Gene3D" id="3.30.160.60">
    <property type="entry name" value="Classic Zinc Finger"/>
    <property type="match status" value="6"/>
</dbReference>
<proteinExistence type="predicted"/>
<organism evidence="8 9">
    <name type="scientific">Pogona vitticeps</name>
    <name type="common">central bearded dragon</name>
    <dbReference type="NCBI Taxonomy" id="103695"/>
    <lineage>
        <taxon>Eukaryota</taxon>
        <taxon>Metazoa</taxon>
        <taxon>Chordata</taxon>
        <taxon>Craniata</taxon>
        <taxon>Vertebrata</taxon>
        <taxon>Euteleostomi</taxon>
        <taxon>Lepidosauria</taxon>
        <taxon>Squamata</taxon>
        <taxon>Bifurcata</taxon>
        <taxon>Unidentata</taxon>
        <taxon>Episquamata</taxon>
        <taxon>Toxicofera</taxon>
        <taxon>Iguania</taxon>
        <taxon>Acrodonta</taxon>
        <taxon>Agamidae</taxon>
        <taxon>Amphibolurinae</taxon>
        <taxon>Pogona</taxon>
    </lineage>
</organism>
<dbReference type="GeneID" id="110077044"/>
<evidence type="ECO:0000256" key="4">
    <source>
        <dbReference type="ARBA" id="ARBA00022833"/>
    </source>
</evidence>
<evidence type="ECO:0000256" key="2">
    <source>
        <dbReference type="ARBA" id="ARBA00022737"/>
    </source>
</evidence>
<protein>
    <recommendedName>
        <fullName evidence="7">C2H2-type domain-containing protein</fullName>
    </recommendedName>
</protein>
<dbReference type="PANTHER" id="PTHR24393:SF34">
    <property type="entry name" value="PR_SET DOMAIN 13"/>
    <property type="match status" value="1"/>
</dbReference>
<gene>
    <name evidence="9" type="primary">LOC110077044</name>
</gene>
<sequence length="383" mass="43376">MMEMQVDPEPASVKCVGDITSLLLEVEEDYLPASSPDGNPRAVSDQDGVFLEPHVEKRESSLVATSKESAYYRRWESTTPGVYVPSATCYSTGSEGKVLDLYSLGNSKDSHGLKLENEVEENFIILVDISDDENLPPQLEKTLSDVSKKCGDSFQDLRGLQELKQFHVAGSPYWCSICGKEFFRAANLRMHKLTHSTERPHKCPVCKKGFIRTADVWRHLSSFHRIERSSVVLGSANIKNCWSVVQEEPDNTLNTGQLFCAVRKPEESSKSYLCPICNKSFSKSNLLSKHKVIHRQDKPYKCKECGMAFVQLARLKRHHQTHTGERPFHCEDCGNTFTRLGSLKRHHRIHTGEKPYSCSYCNLSFSELGTLRRHEQIHIVVLA</sequence>
<evidence type="ECO:0000256" key="6">
    <source>
        <dbReference type="PROSITE-ProRule" id="PRU00042"/>
    </source>
</evidence>
<evidence type="ECO:0000256" key="1">
    <source>
        <dbReference type="ARBA" id="ARBA00022723"/>
    </source>
</evidence>
<keyword evidence="1" id="KW-0479">Metal-binding</keyword>
<dbReference type="SMART" id="SM00355">
    <property type="entry name" value="ZnF_C2H2"/>
    <property type="match status" value="6"/>
</dbReference>
<feature type="domain" description="C2H2-type" evidence="7">
    <location>
        <begin position="300"/>
        <end position="327"/>
    </location>
</feature>
<dbReference type="SUPFAM" id="SSF57667">
    <property type="entry name" value="beta-beta-alpha zinc fingers"/>
    <property type="match status" value="3"/>
</dbReference>
<evidence type="ECO:0000256" key="5">
    <source>
        <dbReference type="ARBA" id="ARBA00023242"/>
    </source>
</evidence>
<keyword evidence="8" id="KW-1185">Reference proteome</keyword>
<keyword evidence="4" id="KW-0862">Zinc</keyword>
<dbReference type="RefSeq" id="XP_072854240.1">
    <property type="nucleotide sequence ID" value="XM_072998139.1"/>
</dbReference>
<evidence type="ECO:0000259" key="7">
    <source>
        <dbReference type="PROSITE" id="PS50157"/>
    </source>
</evidence>
<evidence type="ECO:0000313" key="8">
    <source>
        <dbReference type="Proteomes" id="UP001652642"/>
    </source>
</evidence>
<dbReference type="Proteomes" id="UP001652642">
    <property type="component" value="Chromosome 4"/>
</dbReference>
<evidence type="ECO:0000256" key="3">
    <source>
        <dbReference type="ARBA" id="ARBA00022771"/>
    </source>
</evidence>
<keyword evidence="3 6" id="KW-0863">Zinc-finger</keyword>
<dbReference type="PANTHER" id="PTHR24393">
    <property type="entry name" value="ZINC FINGER PROTEIN"/>
    <property type="match status" value="1"/>
</dbReference>
<feature type="domain" description="C2H2-type" evidence="7">
    <location>
        <begin position="328"/>
        <end position="355"/>
    </location>
</feature>
<dbReference type="PROSITE" id="PS00028">
    <property type="entry name" value="ZINC_FINGER_C2H2_1"/>
    <property type="match status" value="6"/>
</dbReference>
<keyword evidence="2" id="KW-0677">Repeat</keyword>
<feature type="domain" description="C2H2-type" evidence="7">
    <location>
        <begin position="272"/>
        <end position="299"/>
    </location>
</feature>
<feature type="domain" description="C2H2-type" evidence="7">
    <location>
        <begin position="173"/>
        <end position="200"/>
    </location>
</feature>
<reference evidence="9" key="1">
    <citation type="submission" date="2025-08" db="UniProtKB">
        <authorList>
            <consortium name="RefSeq"/>
        </authorList>
    </citation>
    <scope>IDENTIFICATION</scope>
</reference>
<dbReference type="InterPro" id="IPR013087">
    <property type="entry name" value="Znf_C2H2_type"/>
</dbReference>
<keyword evidence="5" id="KW-0539">Nucleus</keyword>
<dbReference type="PROSITE" id="PS50157">
    <property type="entry name" value="ZINC_FINGER_C2H2_2"/>
    <property type="match status" value="6"/>
</dbReference>
<name>A0ABM5G9B7_9SAUR</name>
<feature type="domain" description="C2H2-type" evidence="7">
    <location>
        <begin position="201"/>
        <end position="229"/>
    </location>
</feature>
<evidence type="ECO:0000313" key="9">
    <source>
        <dbReference type="RefSeq" id="XP_072854240.1"/>
    </source>
</evidence>